<keyword evidence="2" id="KW-1185">Reference proteome</keyword>
<gene>
    <name evidence="1" type="ORF">HRQ87_15940</name>
</gene>
<protein>
    <submittedName>
        <fullName evidence="1">Acyl-CoA thioesterase</fullName>
    </submittedName>
</protein>
<reference evidence="1 2" key="1">
    <citation type="submission" date="2020-06" db="EMBL/GenBank/DDBJ databases">
        <title>Sulfitobacter algicola sp. nov., isolated from green algae.</title>
        <authorList>
            <person name="Wang C."/>
        </authorList>
    </citation>
    <scope>NUCLEOTIDE SEQUENCE [LARGE SCALE GENOMIC DNA]</scope>
    <source>
        <strain evidence="1 2">1151</strain>
    </source>
</reference>
<dbReference type="InterPro" id="IPR029069">
    <property type="entry name" value="HotDog_dom_sf"/>
</dbReference>
<name>A0ABX2IZS1_9RHOB</name>
<organism evidence="1 2">
    <name type="scientific">Parasulfitobacter algicola</name>
    <dbReference type="NCBI Taxonomy" id="2614809"/>
    <lineage>
        <taxon>Bacteria</taxon>
        <taxon>Pseudomonadati</taxon>
        <taxon>Pseudomonadota</taxon>
        <taxon>Alphaproteobacteria</taxon>
        <taxon>Rhodobacterales</taxon>
        <taxon>Roseobacteraceae</taxon>
        <taxon>Parasulfitobacter</taxon>
    </lineage>
</organism>
<dbReference type="EMBL" id="JABUFE010000011">
    <property type="protein sequence ID" value="NSX56286.1"/>
    <property type="molecule type" value="Genomic_DNA"/>
</dbReference>
<sequence>MAFTVRQKILFKHCDPAGIVFYPRYFEIMNDCTEAFFADALHWPFEELLKTAAIPTAQISAQFQAPSHHGDHLDIALGIARLGRSSVDLTFHATCGDETRFTAQSTLVHISQNGRSQSWPDALRPAFVPHIIGDQNDS</sequence>
<proteinExistence type="predicted"/>
<accession>A0ABX2IZS1</accession>
<evidence type="ECO:0000313" key="2">
    <source>
        <dbReference type="Proteomes" id="UP000777935"/>
    </source>
</evidence>
<dbReference type="Pfam" id="PF13279">
    <property type="entry name" value="4HBT_2"/>
    <property type="match status" value="1"/>
</dbReference>
<dbReference type="Gene3D" id="3.10.129.10">
    <property type="entry name" value="Hotdog Thioesterase"/>
    <property type="match status" value="1"/>
</dbReference>
<dbReference type="Proteomes" id="UP000777935">
    <property type="component" value="Unassembled WGS sequence"/>
</dbReference>
<dbReference type="RefSeq" id="WP_174139437.1">
    <property type="nucleotide sequence ID" value="NZ_JABUFE010000011.1"/>
</dbReference>
<comment type="caution">
    <text evidence="1">The sequence shown here is derived from an EMBL/GenBank/DDBJ whole genome shotgun (WGS) entry which is preliminary data.</text>
</comment>
<evidence type="ECO:0000313" key="1">
    <source>
        <dbReference type="EMBL" id="NSX56286.1"/>
    </source>
</evidence>
<dbReference type="CDD" id="cd00586">
    <property type="entry name" value="4HBT"/>
    <property type="match status" value="1"/>
</dbReference>
<dbReference type="SUPFAM" id="SSF54637">
    <property type="entry name" value="Thioesterase/thiol ester dehydrase-isomerase"/>
    <property type="match status" value="1"/>
</dbReference>